<keyword evidence="2" id="KW-0732">Signal</keyword>
<dbReference type="AlphaFoldDB" id="A0A7X8H167"/>
<dbReference type="InterPro" id="IPR004474">
    <property type="entry name" value="LytR_CpsA_psr"/>
</dbReference>
<dbReference type="NCBIfam" id="TIGR00350">
    <property type="entry name" value="lytR_cpsA_psr"/>
    <property type="match status" value="1"/>
</dbReference>
<organism evidence="4 5">
    <name type="scientific">Globicatella sulfidifaciens</name>
    <dbReference type="NCBI Taxonomy" id="136093"/>
    <lineage>
        <taxon>Bacteria</taxon>
        <taxon>Bacillati</taxon>
        <taxon>Bacillota</taxon>
        <taxon>Bacilli</taxon>
        <taxon>Lactobacillales</taxon>
        <taxon>Aerococcaceae</taxon>
        <taxon>Globicatella</taxon>
    </lineage>
</organism>
<gene>
    <name evidence="4" type="ORF">GX355_11485</name>
</gene>
<feature type="signal peptide" evidence="2">
    <location>
        <begin position="1"/>
        <end position="25"/>
    </location>
</feature>
<dbReference type="Pfam" id="PF03816">
    <property type="entry name" value="LytR_cpsA_psr"/>
    <property type="match status" value="1"/>
</dbReference>
<evidence type="ECO:0000313" key="4">
    <source>
        <dbReference type="EMBL" id="NLJ19468.1"/>
    </source>
</evidence>
<name>A0A7X8H167_9LACT</name>
<feature type="domain" description="Cell envelope-related transcriptional attenuator" evidence="3">
    <location>
        <begin position="51"/>
        <end position="194"/>
    </location>
</feature>
<feature type="chain" id="PRO_5030887607" description="Cell envelope-related transcriptional attenuator domain-containing protein" evidence="2">
    <location>
        <begin position="26"/>
        <end position="275"/>
    </location>
</feature>
<sequence>MNKRLINLLVVLICIVSLNNQTVYATETQEPMSVLLLGIDSGSLGRTEVGRSDVMMVMTLNPNTNHITLTSIPRDTYVEIVGQDMMDKINHAYAFGGIQMSRATVEQFLGIPIDHYILVNMAGLSELIDQVDGVEVIPPSTFSISGYNFIEGQAITLDGEMALAYVRERYTSGGDYGRQERQRQLVTAVIHQISNSKNIFNFKNIFYSLNENIKTDFDLITLMGLYKEFNDSVDNVTTYQISGYPQMIENIYYEVPDAEVLEDVKYAIQNELNEQ</sequence>
<comment type="similarity">
    <text evidence="1">Belongs to the LytR/CpsA/Psr (LCP) family.</text>
</comment>
<dbReference type="Proteomes" id="UP000541058">
    <property type="component" value="Unassembled WGS sequence"/>
</dbReference>
<dbReference type="InterPro" id="IPR050922">
    <property type="entry name" value="LytR/CpsA/Psr_CW_biosynth"/>
</dbReference>
<dbReference type="Gene3D" id="3.40.630.190">
    <property type="entry name" value="LCP protein"/>
    <property type="match status" value="1"/>
</dbReference>
<evidence type="ECO:0000259" key="3">
    <source>
        <dbReference type="Pfam" id="PF03816"/>
    </source>
</evidence>
<dbReference type="PANTHER" id="PTHR33392:SF6">
    <property type="entry name" value="POLYISOPRENYL-TEICHOIC ACID--PEPTIDOGLYCAN TEICHOIC ACID TRANSFERASE TAGU"/>
    <property type="match status" value="1"/>
</dbReference>
<comment type="caution">
    <text evidence="4">The sequence shown here is derived from an EMBL/GenBank/DDBJ whole genome shotgun (WGS) entry which is preliminary data.</text>
</comment>
<evidence type="ECO:0000256" key="1">
    <source>
        <dbReference type="ARBA" id="ARBA00006068"/>
    </source>
</evidence>
<evidence type="ECO:0000313" key="5">
    <source>
        <dbReference type="Proteomes" id="UP000541058"/>
    </source>
</evidence>
<dbReference type="RefSeq" id="WP_276650036.1">
    <property type="nucleotide sequence ID" value="NZ_JAAYSM010000409.1"/>
</dbReference>
<accession>A0A7X8H167</accession>
<reference evidence="4 5" key="1">
    <citation type="journal article" date="2020" name="Biotechnol. Biofuels">
        <title>New insights from the biogas microbiome by comprehensive genome-resolved metagenomics of nearly 1600 species originating from multiple anaerobic digesters.</title>
        <authorList>
            <person name="Campanaro S."/>
            <person name="Treu L."/>
            <person name="Rodriguez-R L.M."/>
            <person name="Kovalovszki A."/>
            <person name="Ziels R.M."/>
            <person name="Maus I."/>
            <person name="Zhu X."/>
            <person name="Kougias P.G."/>
            <person name="Basile A."/>
            <person name="Luo G."/>
            <person name="Schluter A."/>
            <person name="Konstantinidis K.T."/>
            <person name="Angelidaki I."/>
        </authorList>
    </citation>
    <scope>NUCLEOTIDE SEQUENCE [LARGE SCALE GENOMIC DNA]</scope>
    <source>
        <strain evidence="4">AS23ysBPME_34</strain>
    </source>
</reference>
<protein>
    <recommendedName>
        <fullName evidence="3">Cell envelope-related transcriptional attenuator domain-containing protein</fullName>
    </recommendedName>
</protein>
<dbReference type="PANTHER" id="PTHR33392">
    <property type="entry name" value="POLYISOPRENYL-TEICHOIC ACID--PEPTIDOGLYCAN TEICHOIC ACID TRANSFERASE TAGU"/>
    <property type="match status" value="1"/>
</dbReference>
<evidence type="ECO:0000256" key="2">
    <source>
        <dbReference type="SAM" id="SignalP"/>
    </source>
</evidence>
<proteinExistence type="inferred from homology"/>
<dbReference type="EMBL" id="JAAYSM010000409">
    <property type="protein sequence ID" value="NLJ19468.1"/>
    <property type="molecule type" value="Genomic_DNA"/>
</dbReference>